<dbReference type="Pfam" id="PF13683">
    <property type="entry name" value="rve_3"/>
    <property type="match status" value="1"/>
</dbReference>
<dbReference type="SUPFAM" id="SSF53098">
    <property type="entry name" value="Ribonuclease H-like"/>
    <property type="match status" value="1"/>
</dbReference>
<dbReference type="GO" id="GO:0015074">
    <property type="term" value="P:DNA integration"/>
    <property type="evidence" value="ECO:0007669"/>
    <property type="project" value="InterPro"/>
</dbReference>
<accession>A0A3A1N771</accession>
<dbReference type="AlphaFoldDB" id="A0A3A1N771"/>
<feature type="domain" description="Integrase catalytic" evidence="2">
    <location>
        <begin position="29"/>
        <end position="83"/>
    </location>
</feature>
<dbReference type="InterPro" id="IPR012337">
    <property type="entry name" value="RNaseH-like_sf"/>
</dbReference>
<dbReference type="PANTHER" id="PTHR47515">
    <property type="entry name" value="LOW CALCIUM RESPONSE LOCUS PROTEIN T"/>
    <property type="match status" value="1"/>
</dbReference>
<gene>
    <name evidence="3" type="ORF">D2V08_12865</name>
</gene>
<dbReference type="OrthoDB" id="1273243at2"/>
<dbReference type="EMBL" id="QXFH01000075">
    <property type="protein sequence ID" value="RIV31643.1"/>
    <property type="molecule type" value="Genomic_DNA"/>
</dbReference>
<sequence>MSVWTTGPGSFHSILPDGAGPKGQKSSTPSPEVPMQKRFIERFNRTYRHNVIDAHLLENISQVHILTEEWINDYNIKRPHEAPRGNCPRTNVIKRNSIPSKLAWKNK</sequence>
<reference evidence="3 4" key="1">
    <citation type="submission" date="2018-08" db="EMBL/GenBank/DDBJ databases">
        <title>Proposal of Muricauda 72 sp.nov. and Muricauda NH166 sp.nov., isolated from seawater.</title>
        <authorList>
            <person name="Cheng H."/>
            <person name="Wu Y.-H."/>
            <person name="Guo L.-L."/>
            <person name="Xu X.-W."/>
        </authorList>
    </citation>
    <scope>NUCLEOTIDE SEQUENCE [LARGE SCALE GENOMIC DNA]</scope>
    <source>
        <strain evidence="3 4">KCTC 22173</strain>
    </source>
</reference>
<keyword evidence="4" id="KW-1185">Reference proteome</keyword>
<evidence type="ECO:0000313" key="3">
    <source>
        <dbReference type="EMBL" id="RIV31643.1"/>
    </source>
</evidence>
<dbReference type="Proteomes" id="UP000266067">
    <property type="component" value="Unassembled WGS sequence"/>
</dbReference>
<evidence type="ECO:0000259" key="2">
    <source>
        <dbReference type="Pfam" id="PF13683"/>
    </source>
</evidence>
<name>A0A3A1N771_9FLAO</name>
<protein>
    <recommendedName>
        <fullName evidence="2">Integrase catalytic domain-containing protein</fullName>
    </recommendedName>
</protein>
<evidence type="ECO:0000256" key="1">
    <source>
        <dbReference type="SAM" id="MobiDB-lite"/>
    </source>
</evidence>
<organism evidence="3 4">
    <name type="scientific">Flagellimonas lutimaris</name>
    <dbReference type="NCBI Taxonomy" id="475082"/>
    <lineage>
        <taxon>Bacteria</taxon>
        <taxon>Pseudomonadati</taxon>
        <taxon>Bacteroidota</taxon>
        <taxon>Flavobacteriia</taxon>
        <taxon>Flavobacteriales</taxon>
        <taxon>Flavobacteriaceae</taxon>
        <taxon>Flagellimonas</taxon>
    </lineage>
</organism>
<comment type="caution">
    <text evidence="3">The sequence shown here is derived from an EMBL/GenBank/DDBJ whole genome shotgun (WGS) entry which is preliminary data.</text>
</comment>
<proteinExistence type="predicted"/>
<feature type="region of interest" description="Disordered" evidence="1">
    <location>
        <begin position="1"/>
        <end position="35"/>
    </location>
</feature>
<evidence type="ECO:0000313" key="4">
    <source>
        <dbReference type="Proteomes" id="UP000266067"/>
    </source>
</evidence>
<dbReference type="PANTHER" id="PTHR47515:SF2">
    <property type="entry name" value="INTEGRASE CORE DOMAIN PROTEIN"/>
    <property type="match status" value="1"/>
</dbReference>
<dbReference type="InterPro" id="IPR001584">
    <property type="entry name" value="Integrase_cat-core"/>
</dbReference>